<feature type="domain" description="L-seryl-tRNA selenium transferase N-terminal" evidence="11">
    <location>
        <begin position="42"/>
        <end position="80"/>
    </location>
</feature>
<dbReference type="EMBL" id="CP065745">
    <property type="protein sequence ID" value="QPR55953.1"/>
    <property type="molecule type" value="Genomic_DNA"/>
</dbReference>
<evidence type="ECO:0000256" key="10">
    <source>
        <dbReference type="SAM" id="MobiDB-lite"/>
    </source>
</evidence>
<evidence type="ECO:0000256" key="4">
    <source>
        <dbReference type="ARBA" id="ARBA00022898"/>
    </source>
</evidence>
<dbReference type="EC" id="2.9.1.1" evidence="8"/>
<dbReference type="InterPro" id="IPR004534">
    <property type="entry name" value="SelA_trans"/>
</dbReference>
<dbReference type="InterPro" id="IPR018319">
    <property type="entry name" value="SelA-like"/>
</dbReference>
<accession>A0A7T2PHM8</accession>
<evidence type="ECO:0000256" key="9">
    <source>
        <dbReference type="PIRSR" id="PIRSR618319-50"/>
    </source>
</evidence>
<comment type="cofactor">
    <cofactor evidence="1 8 9">
        <name>pyridoxal 5'-phosphate</name>
        <dbReference type="ChEBI" id="CHEBI:597326"/>
    </cofactor>
</comment>
<dbReference type="InterPro" id="IPR025862">
    <property type="entry name" value="SelA_trans_N_dom"/>
</dbReference>
<evidence type="ECO:0000256" key="2">
    <source>
        <dbReference type="ARBA" id="ARBA00022490"/>
    </source>
</evidence>
<dbReference type="SUPFAM" id="SSF53383">
    <property type="entry name" value="PLP-dependent transferases"/>
    <property type="match status" value="1"/>
</dbReference>
<keyword evidence="6 8" id="KW-0711">Selenium</keyword>
<reference evidence="12 13" key="1">
    <citation type="submission" date="2020-12" db="EMBL/GenBank/DDBJ databases">
        <title>FDA dAtabase for Regulatory Grade micrObial Sequences (FDA-ARGOS): Supporting development and validation of Infectious Disease Dx tests.</title>
        <authorList>
            <person name="Sproer C."/>
            <person name="Gronow S."/>
            <person name="Severitt S."/>
            <person name="Schroder I."/>
            <person name="Tallon L."/>
            <person name="Sadzewicz L."/>
            <person name="Zhao X."/>
            <person name="Boylan J."/>
            <person name="Ott S."/>
            <person name="Bowen H."/>
            <person name="Vavikolanu K."/>
            <person name="Mehta A."/>
            <person name="Aluvathingal J."/>
            <person name="Nadendla S."/>
            <person name="Lowell S."/>
            <person name="Myers T."/>
            <person name="Yan Y."/>
            <person name="Sichtig H."/>
        </authorList>
    </citation>
    <scope>NUCLEOTIDE SEQUENCE [LARGE SCALE GENOMIC DNA]</scope>
    <source>
        <strain evidence="12 13">FDAARGOS_933</strain>
    </source>
</reference>
<comment type="catalytic activity">
    <reaction evidence="8">
        <text>L-seryl-tRNA(Sec) + selenophosphate + H(+) = L-selenocysteinyl-tRNA(Sec) + phosphate</text>
        <dbReference type="Rhea" id="RHEA:22728"/>
        <dbReference type="Rhea" id="RHEA-COMP:9742"/>
        <dbReference type="Rhea" id="RHEA-COMP:9743"/>
        <dbReference type="ChEBI" id="CHEBI:15378"/>
        <dbReference type="ChEBI" id="CHEBI:16144"/>
        <dbReference type="ChEBI" id="CHEBI:43474"/>
        <dbReference type="ChEBI" id="CHEBI:78533"/>
        <dbReference type="ChEBI" id="CHEBI:78573"/>
        <dbReference type="EC" id="2.9.1.1"/>
    </reaction>
</comment>
<keyword evidence="2 8" id="KW-0963">Cytoplasm</keyword>
<evidence type="ECO:0000313" key="13">
    <source>
        <dbReference type="Proteomes" id="UP000595101"/>
    </source>
</evidence>
<feature type="modified residue" description="N6-(pyridoxal phosphate)lysine" evidence="8 9">
    <location>
        <position position="322"/>
    </location>
</feature>
<dbReference type="KEGG" id="aall:I6G90_05900"/>
<name>A0A7T2PHM8_9GAMM</name>
<dbReference type="GO" id="GO:0005737">
    <property type="term" value="C:cytoplasm"/>
    <property type="evidence" value="ECO:0007669"/>
    <property type="project" value="UniProtKB-SubCell"/>
</dbReference>
<dbReference type="InterPro" id="IPR015424">
    <property type="entry name" value="PyrdxlP-dep_Trfase"/>
</dbReference>
<comment type="similarity">
    <text evidence="7 8">Belongs to the SelA family.</text>
</comment>
<dbReference type="GeneID" id="60785120"/>
<dbReference type="HAMAP" id="MF_00423">
    <property type="entry name" value="SelA"/>
    <property type="match status" value="1"/>
</dbReference>
<dbReference type="Gene3D" id="3.90.1150.180">
    <property type="match status" value="1"/>
</dbReference>
<dbReference type="Pfam" id="PF03841">
    <property type="entry name" value="SelA"/>
    <property type="match status" value="1"/>
</dbReference>
<dbReference type="Gene3D" id="3.40.640.10">
    <property type="entry name" value="Type I PLP-dependent aspartate aminotransferase-like (Major domain)"/>
    <property type="match status" value="1"/>
</dbReference>
<feature type="region of interest" description="Disordered" evidence="10">
    <location>
        <begin position="1"/>
        <end position="43"/>
    </location>
</feature>
<evidence type="ECO:0000256" key="5">
    <source>
        <dbReference type="ARBA" id="ARBA00022917"/>
    </source>
</evidence>
<keyword evidence="3 8" id="KW-0808">Transferase</keyword>
<dbReference type="InterPro" id="IPR015421">
    <property type="entry name" value="PyrdxlP-dep_Trfase_major"/>
</dbReference>
<keyword evidence="4 8" id="KW-0663">Pyridoxal phosphate</keyword>
<dbReference type="PANTHER" id="PTHR32328">
    <property type="entry name" value="L-SERYL-TRNA(SEC) SELENIUM TRANSFERASE"/>
    <property type="match status" value="1"/>
</dbReference>
<dbReference type="Proteomes" id="UP000595101">
    <property type="component" value="Chromosome"/>
</dbReference>
<evidence type="ECO:0000256" key="6">
    <source>
        <dbReference type="ARBA" id="ARBA00023266"/>
    </source>
</evidence>
<comment type="subcellular location">
    <subcellularLocation>
        <location evidence="8">Cytoplasm</location>
    </subcellularLocation>
</comment>
<evidence type="ECO:0000256" key="7">
    <source>
        <dbReference type="ARBA" id="ARBA00044507"/>
    </source>
</evidence>
<dbReference type="NCBIfam" id="TIGR00474">
    <property type="entry name" value="selA"/>
    <property type="match status" value="1"/>
</dbReference>
<evidence type="ECO:0000256" key="1">
    <source>
        <dbReference type="ARBA" id="ARBA00001933"/>
    </source>
</evidence>
<dbReference type="AlphaFoldDB" id="A0A7T2PHM8"/>
<dbReference type="Pfam" id="PF12390">
    <property type="entry name" value="Se-cys_synth_N"/>
    <property type="match status" value="1"/>
</dbReference>
<comment type="pathway">
    <text evidence="8">Aminoacyl-tRNA biosynthesis; selenocysteinyl-tRNA(Sec) biosynthesis; selenocysteinyl-tRNA(Sec) from L-seryl-tRNA(Sec) (bacterial route): step 1/1.</text>
</comment>
<dbReference type="RefSeq" id="WP_197930233.1">
    <property type="nucleotide sequence ID" value="NZ_CP065745.1"/>
</dbReference>
<dbReference type="PANTHER" id="PTHR32328:SF0">
    <property type="entry name" value="L-SERYL-TRNA(SEC) SELENIUM TRANSFERASE"/>
    <property type="match status" value="1"/>
</dbReference>
<protein>
    <recommendedName>
        <fullName evidence="8">L-seryl-tRNA(Sec) selenium transferase</fullName>
        <ecNumber evidence="8">2.9.1.1</ecNumber>
    </recommendedName>
    <alternativeName>
        <fullName evidence="8">Selenocysteine synthase</fullName>
        <shortName evidence="8">Sec synthase</shortName>
    </alternativeName>
    <alternativeName>
        <fullName evidence="8">Selenocysteinyl-tRNA(Sec) synthase</fullName>
    </alternativeName>
</protein>
<dbReference type="UniPathway" id="UPA00906">
    <property type="reaction ID" value="UER00896"/>
</dbReference>
<dbReference type="GO" id="GO:0001717">
    <property type="term" value="P:conversion of seryl-tRNAsec to selenocys-tRNAsec"/>
    <property type="evidence" value="ECO:0007669"/>
    <property type="project" value="UniProtKB-UniRule"/>
</dbReference>
<sequence>MPNPSHAPAISHRQPASGPAADDSQPDSRPDSEQQSSQQHTRRLPQVEQLLQQPFLAGFIEALSRPLVTQAVRDTLSELRQSEAFRQHGVASEQIEALIAKRCRQQLRQRQTRVINATGTVVHTNLGRSPLSADLWDEVRDLNTGYNNLELDLATGKRGGRKGLIAPLLRCLTQAEDSLVVNNNAASLFLLLQEVAKGREVIVSRGEQIQIGGGFRIPDILALSGAKLVEVGTTNITTAKDYLDAITDQTALVLMVHRSNFAIRGFTESPDIGEVARALPEHVVLAVDQGSGLTTEEFAPDETSVRQYIKAGADLVCYSGDKLLGGPQAGIISGRSDLIKRLEKHPMMRTFRPSRIVYSLLERLLIHKLNKSPVGEGIAQRTLSNLAAMQARASQLMAALPGCFVPVPAQLVVGGGTLPDEFYPAPALECTDPRPAQQLLDALRELPVPVIATVRQQKVLLNMATLLPTEMELLIAQLKELLLPAPFNATNATEEP</sequence>
<evidence type="ECO:0000256" key="3">
    <source>
        <dbReference type="ARBA" id="ARBA00022679"/>
    </source>
</evidence>
<keyword evidence="5 8" id="KW-0648">Protein biosynthesis</keyword>
<dbReference type="GO" id="GO:0001514">
    <property type="term" value="P:selenocysteine incorporation"/>
    <property type="evidence" value="ECO:0007669"/>
    <property type="project" value="UniProtKB-UniRule"/>
</dbReference>
<evidence type="ECO:0000259" key="11">
    <source>
        <dbReference type="Pfam" id="PF12390"/>
    </source>
</evidence>
<proteinExistence type="inferred from homology"/>
<dbReference type="GO" id="GO:0004125">
    <property type="term" value="F:L-seryl-tRNA(Sec) selenium transferase activity"/>
    <property type="evidence" value="ECO:0007669"/>
    <property type="project" value="UniProtKB-UniRule"/>
</dbReference>
<evidence type="ECO:0000256" key="8">
    <source>
        <dbReference type="HAMAP-Rule" id="MF_00423"/>
    </source>
</evidence>
<evidence type="ECO:0000313" key="12">
    <source>
        <dbReference type="EMBL" id="QPR55953.1"/>
    </source>
</evidence>
<gene>
    <name evidence="8" type="primary">selA</name>
    <name evidence="12" type="ORF">I6G90_05900</name>
</gene>
<organism evidence="12 13">
    <name type="scientific">Aeromonas allosaccharophila</name>
    <dbReference type="NCBI Taxonomy" id="656"/>
    <lineage>
        <taxon>Bacteria</taxon>
        <taxon>Pseudomonadati</taxon>
        <taxon>Pseudomonadota</taxon>
        <taxon>Gammaproteobacteria</taxon>
        <taxon>Aeromonadales</taxon>
        <taxon>Aeromonadaceae</taxon>
        <taxon>Aeromonas</taxon>
    </lineage>
</organism>
<comment type="function">
    <text evidence="8">Converts seryl-tRNA(Sec) to selenocysteinyl-tRNA(Sec) required for selenoprotein biosynthesis.</text>
</comment>